<sequence>MKINKIAPDDNIYLQRLCHIDDAPHVLYCMGILPTKRVPTLAIVGTRKPTRYGIEVTTKFAGDLAQQGIIIVSGLALGVDALAHRACLEAEGTTIAVIANQLPDIYPAANRALGERIIAQGGAILSEHCIDEPKPYVVGKWSFLTRNRLVSGLADAILITEAAARSGTLNTAAHALAQGREVFVAPGNITSPMSAGCNALIRQGATPVTSPDDIIAVLLPHEKARQSTLARGDTPAETAIIKQLAAGIRDGDEIQRATSLNAVEFSTTLTLLEINGVIRSLGANQWTLR</sequence>
<evidence type="ECO:0000256" key="1">
    <source>
        <dbReference type="ARBA" id="ARBA00006525"/>
    </source>
</evidence>
<proteinExistence type="inferred from homology"/>
<protein>
    <submittedName>
        <fullName evidence="4">DNA-protecting protein DprA</fullName>
    </submittedName>
</protein>
<dbReference type="EMBL" id="CP124550">
    <property type="protein sequence ID" value="WIO45928.1"/>
    <property type="molecule type" value="Genomic_DNA"/>
</dbReference>
<name>A0ABY8WU52_9BACT</name>
<dbReference type="NCBIfam" id="TIGR00732">
    <property type="entry name" value="dprA"/>
    <property type="match status" value="1"/>
</dbReference>
<dbReference type="SUPFAM" id="SSF102405">
    <property type="entry name" value="MCP/YpsA-like"/>
    <property type="match status" value="1"/>
</dbReference>
<gene>
    <name evidence="4" type="primary">dprA</name>
    <name evidence="4" type="ORF">SEML1_0298</name>
</gene>
<feature type="domain" description="Smf/DprA SLOG" evidence="2">
    <location>
        <begin position="6"/>
        <end position="216"/>
    </location>
</feature>
<dbReference type="PANTHER" id="PTHR43022">
    <property type="entry name" value="PROTEIN SMF"/>
    <property type="match status" value="1"/>
</dbReference>
<evidence type="ECO:0000313" key="5">
    <source>
        <dbReference type="Proteomes" id="UP001177295"/>
    </source>
</evidence>
<organism evidence="4 5">
    <name type="scientific">Candidatus Southlakia epibionticum</name>
    <dbReference type="NCBI Taxonomy" id="3043284"/>
    <lineage>
        <taxon>Bacteria</taxon>
        <taxon>Candidatus Saccharimonadota</taxon>
        <taxon>Candidatus Saccharimonadia</taxon>
        <taxon>Candidatus Saccharimonadales</taxon>
        <taxon>Candidatus Saccharimonadaceae</taxon>
        <taxon>Candidatus Southlakia</taxon>
    </lineage>
</organism>
<reference evidence="4 5" key="1">
    <citation type="journal article" date="2023" name="Cell">
        <title>Genetic manipulation of Patescibacteria provides mechanistic insights into microbial dark matter and the epibiotic lifestyle.</title>
        <authorList>
            <person name="Wang Y."/>
            <person name="Gallagher L.A."/>
            <person name="Andrade P.A."/>
            <person name="Liu A."/>
            <person name="Humphreys I.R."/>
            <person name="Turkarslan S."/>
            <person name="Cutler K.J."/>
            <person name="Arrieta-Ortiz M.L."/>
            <person name="Li Y."/>
            <person name="Radey M.C."/>
            <person name="McLean J.S."/>
            <person name="Cong Q."/>
            <person name="Baker D."/>
            <person name="Baliga N.S."/>
            <person name="Peterson S.B."/>
            <person name="Mougous J.D."/>
        </authorList>
    </citation>
    <scope>NUCLEOTIDE SEQUENCE [LARGE SCALE GENOMIC DNA]</scope>
    <source>
        <strain evidence="4 5">ML1</strain>
    </source>
</reference>
<dbReference type="Gene3D" id="3.40.50.450">
    <property type="match status" value="1"/>
</dbReference>
<dbReference type="InterPro" id="IPR036388">
    <property type="entry name" value="WH-like_DNA-bd_sf"/>
</dbReference>
<dbReference type="InterPro" id="IPR003488">
    <property type="entry name" value="DprA"/>
</dbReference>
<comment type="similarity">
    <text evidence="1">Belongs to the DprA/Smf family.</text>
</comment>
<dbReference type="Proteomes" id="UP001177295">
    <property type="component" value="Chromosome"/>
</dbReference>
<dbReference type="RefSeq" id="WP_376754292.1">
    <property type="nucleotide sequence ID" value="NZ_CP124550.1"/>
</dbReference>
<dbReference type="PANTHER" id="PTHR43022:SF1">
    <property type="entry name" value="PROTEIN SMF"/>
    <property type="match status" value="1"/>
</dbReference>
<dbReference type="InterPro" id="IPR041614">
    <property type="entry name" value="DprA_WH"/>
</dbReference>
<evidence type="ECO:0000259" key="2">
    <source>
        <dbReference type="Pfam" id="PF02481"/>
    </source>
</evidence>
<feature type="domain" description="DprA winged helix" evidence="3">
    <location>
        <begin position="229"/>
        <end position="282"/>
    </location>
</feature>
<keyword evidence="5" id="KW-1185">Reference proteome</keyword>
<evidence type="ECO:0000259" key="3">
    <source>
        <dbReference type="Pfam" id="PF17782"/>
    </source>
</evidence>
<dbReference type="InterPro" id="IPR057666">
    <property type="entry name" value="DrpA_SLOG"/>
</dbReference>
<dbReference type="Gene3D" id="1.10.10.10">
    <property type="entry name" value="Winged helix-like DNA-binding domain superfamily/Winged helix DNA-binding domain"/>
    <property type="match status" value="1"/>
</dbReference>
<evidence type="ECO:0000313" key="4">
    <source>
        <dbReference type="EMBL" id="WIO45928.1"/>
    </source>
</evidence>
<accession>A0ABY8WU52</accession>
<dbReference type="Pfam" id="PF02481">
    <property type="entry name" value="DNA_processg_A"/>
    <property type="match status" value="1"/>
</dbReference>
<dbReference type="Pfam" id="PF17782">
    <property type="entry name" value="WHD_DprA"/>
    <property type="match status" value="1"/>
</dbReference>